<dbReference type="NCBIfam" id="TIGR00247">
    <property type="entry name" value="endolytic transglycosylase MltG"/>
    <property type="match status" value="1"/>
</dbReference>
<keyword evidence="2 7" id="KW-0812">Transmembrane</keyword>
<dbReference type="GO" id="GO:0071555">
    <property type="term" value="P:cell wall organization"/>
    <property type="evidence" value="ECO:0007669"/>
    <property type="project" value="UniProtKB-KW"/>
</dbReference>
<dbReference type="RefSeq" id="WP_189563446.1">
    <property type="nucleotide sequence ID" value="NZ_BMXF01000001.1"/>
</dbReference>
<proteinExistence type="inferred from homology"/>
<keyword evidence="3 7" id="KW-1133">Transmembrane helix</keyword>
<dbReference type="EMBL" id="BMXF01000001">
    <property type="protein sequence ID" value="GHB60100.1"/>
    <property type="molecule type" value="Genomic_DNA"/>
</dbReference>
<dbReference type="AlphaFoldDB" id="A0A8J3D4V7"/>
<dbReference type="GO" id="GO:0005886">
    <property type="term" value="C:plasma membrane"/>
    <property type="evidence" value="ECO:0007669"/>
    <property type="project" value="UniProtKB-SubCell"/>
</dbReference>
<dbReference type="GO" id="GO:0008932">
    <property type="term" value="F:lytic endotransglycosylase activity"/>
    <property type="evidence" value="ECO:0007669"/>
    <property type="project" value="UniProtKB-UniRule"/>
</dbReference>
<comment type="subcellular location">
    <subcellularLocation>
        <location evidence="7">Cell membrane</location>
        <topology evidence="7">Single-pass membrane protein</topology>
    </subcellularLocation>
</comment>
<keyword evidence="9" id="KW-1185">Reference proteome</keyword>
<dbReference type="Gene3D" id="3.30.1490.480">
    <property type="entry name" value="Endolytic murein transglycosylase"/>
    <property type="match status" value="1"/>
</dbReference>
<evidence type="ECO:0000313" key="8">
    <source>
        <dbReference type="EMBL" id="GHB60100.1"/>
    </source>
</evidence>
<dbReference type="Gene3D" id="3.30.160.60">
    <property type="entry name" value="Classic Zinc Finger"/>
    <property type="match status" value="1"/>
</dbReference>
<accession>A0A8J3D4V7</accession>
<dbReference type="InterPro" id="IPR003770">
    <property type="entry name" value="MLTG-like"/>
</dbReference>
<evidence type="ECO:0000256" key="1">
    <source>
        <dbReference type="ARBA" id="ARBA00022475"/>
    </source>
</evidence>
<dbReference type="PANTHER" id="PTHR30518">
    <property type="entry name" value="ENDOLYTIC MUREIN TRANSGLYCOSYLASE"/>
    <property type="match status" value="1"/>
</dbReference>
<dbReference type="PANTHER" id="PTHR30518:SF2">
    <property type="entry name" value="ENDOLYTIC MUREIN TRANSGLYCOSYLASE"/>
    <property type="match status" value="1"/>
</dbReference>
<evidence type="ECO:0000313" key="9">
    <source>
        <dbReference type="Proteomes" id="UP000598271"/>
    </source>
</evidence>
<dbReference type="GO" id="GO:0009252">
    <property type="term" value="P:peptidoglycan biosynthetic process"/>
    <property type="evidence" value="ECO:0007669"/>
    <property type="project" value="UniProtKB-UniRule"/>
</dbReference>
<gene>
    <name evidence="7" type="primary">mltG</name>
    <name evidence="8" type="ORF">GCM10007390_12270</name>
</gene>
<sequence>MSRNLKVGIFITLAVLTTTFTFYFWQIFKTPNLQLEADRSFALLIPENATYESVVDTLKKNQVINDEISFRFVAKLLKYPERVKAGRYLIKPDATNYTVVQKLREGNQDAVRLTFNNIRLKSELIGRIGPRFEFGEQKFREALGDPALAQKYGFDTTTIVSMFLPNTYDIYWNVSPERFLDRMHSEYQKFWTDERKAKAKAINLTPEEVSILASIVEEEQARKPDERPRVAGMYINRLQAGMPLQADPTVKFALGDFAIKRILTAQLMTPSPYNTYRNTGLPPGPIRLADQVSLDAVLNYEKHDYTYMCAKADLSGYHAFAENYADHLANARLYQAELNRLQIMR</sequence>
<organism evidence="8 9">
    <name type="scientific">Persicitalea jodogahamensis</name>
    <dbReference type="NCBI Taxonomy" id="402147"/>
    <lineage>
        <taxon>Bacteria</taxon>
        <taxon>Pseudomonadati</taxon>
        <taxon>Bacteroidota</taxon>
        <taxon>Cytophagia</taxon>
        <taxon>Cytophagales</taxon>
        <taxon>Spirosomataceae</taxon>
        <taxon>Persicitalea</taxon>
    </lineage>
</organism>
<comment type="function">
    <text evidence="7">Functions as a peptidoglycan terminase that cleaves nascent peptidoglycan strands endolytically to terminate their elongation.</text>
</comment>
<evidence type="ECO:0000256" key="7">
    <source>
        <dbReference type="HAMAP-Rule" id="MF_02065"/>
    </source>
</evidence>
<comment type="catalytic activity">
    <reaction evidence="7">
        <text>a peptidoglycan chain = a peptidoglycan chain with N-acetyl-1,6-anhydromuramyl-[peptide] at the reducing end + a peptidoglycan chain with N-acetylglucosamine at the non-reducing end.</text>
        <dbReference type="EC" id="4.2.2.29"/>
    </reaction>
</comment>
<dbReference type="CDD" id="cd08010">
    <property type="entry name" value="MltG_like"/>
    <property type="match status" value="1"/>
</dbReference>
<evidence type="ECO:0000256" key="2">
    <source>
        <dbReference type="ARBA" id="ARBA00022692"/>
    </source>
</evidence>
<evidence type="ECO:0000256" key="5">
    <source>
        <dbReference type="ARBA" id="ARBA00023239"/>
    </source>
</evidence>
<keyword evidence="6 7" id="KW-0961">Cell wall biogenesis/degradation</keyword>
<comment type="caution">
    <text evidence="8">The sequence shown here is derived from an EMBL/GenBank/DDBJ whole genome shotgun (WGS) entry which is preliminary data.</text>
</comment>
<evidence type="ECO:0000256" key="4">
    <source>
        <dbReference type="ARBA" id="ARBA00023136"/>
    </source>
</evidence>
<protein>
    <recommendedName>
        <fullName evidence="7">Endolytic murein transglycosylase</fullName>
        <ecNumber evidence="7">4.2.2.29</ecNumber>
    </recommendedName>
    <alternativeName>
        <fullName evidence="7">Peptidoglycan lytic transglycosylase</fullName>
    </alternativeName>
    <alternativeName>
        <fullName evidence="7">Peptidoglycan polymerization terminase</fullName>
    </alternativeName>
</protein>
<keyword evidence="1 7" id="KW-1003">Cell membrane</keyword>
<dbReference type="HAMAP" id="MF_02065">
    <property type="entry name" value="MltG"/>
    <property type="match status" value="1"/>
</dbReference>
<comment type="similarity">
    <text evidence="7">Belongs to the transglycosylase MltG family.</text>
</comment>
<feature type="transmembrane region" description="Helical" evidence="7">
    <location>
        <begin position="7"/>
        <end position="25"/>
    </location>
</feature>
<name>A0A8J3D4V7_9BACT</name>
<keyword evidence="4 7" id="KW-0472">Membrane</keyword>
<reference evidence="8 9" key="1">
    <citation type="journal article" date="2014" name="Int. J. Syst. Evol. Microbiol.">
        <title>Complete genome sequence of Corynebacterium casei LMG S-19264T (=DSM 44701T), isolated from a smear-ripened cheese.</title>
        <authorList>
            <consortium name="US DOE Joint Genome Institute (JGI-PGF)"/>
            <person name="Walter F."/>
            <person name="Albersmeier A."/>
            <person name="Kalinowski J."/>
            <person name="Ruckert C."/>
        </authorList>
    </citation>
    <scope>NUCLEOTIDE SEQUENCE [LARGE SCALE GENOMIC DNA]</scope>
    <source>
        <strain evidence="8 9">KCTC 12866</strain>
    </source>
</reference>
<dbReference type="EC" id="4.2.2.29" evidence="7"/>
<dbReference type="Pfam" id="PF02618">
    <property type="entry name" value="YceG"/>
    <property type="match status" value="1"/>
</dbReference>
<feature type="site" description="Important for catalytic activity" evidence="7">
    <location>
        <position position="219"/>
    </location>
</feature>
<keyword evidence="5 7" id="KW-0456">Lyase</keyword>
<evidence type="ECO:0000256" key="6">
    <source>
        <dbReference type="ARBA" id="ARBA00023316"/>
    </source>
</evidence>
<dbReference type="Proteomes" id="UP000598271">
    <property type="component" value="Unassembled WGS sequence"/>
</dbReference>
<evidence type="ECO:0000256" key="3">
    <source>
        <dbReference type="ARBA" id="ARBA00022989"/>
    </source>
</evidence>